<evidence type="ECO:0000259" key="3">
    <source>
        <dbReference type="Pfam" id="PF00288"/>
    </source>
</evidence>
<reference evidence="5" key="2">
    <citation type="submission" date="2022-01" db="EMBL/GenBank/DDBJ databases">
        <authorList>
            <person name="Hirooka S."/>
            <person name="Miyagishima S.Y."/>
        </authorList>
    </citation>
    <scope>NUCLEOTIDE SEQUENCE</scope>
    <source>
        <strain evidence="5">NBRC 102759</strain>
    </source>
</reference>
<dbReference type="Pfam" id="PF00483">
    <property type="entry name" value="NTP_transferase"/>
    <property type="match status" value="1"/>
</dbReference>
<dbReference type="InterPro" id="IPR036554">
    <property type="entry name" value="GHMP_kinase_C_sf"/>
</dbReference>
<dbReference type="Gene3D" id="3.30.70.890">
    <property type="entry name" value="GHMP kinase, C-terminal domain"/>
    <property type="match status" value="1"/>
</dbReference>
<organism evidence="5 6">
    <name type="scientific">Galdieria partita</name>
    <dbReference type="NCBI Taxonomy" id="83374"/>
    <lineage>
        <taxon>Eukaryota</taxon>
        <taxon>Rhodophyta</taxon>
        <taxon>Bangiophyceae</taxon>
        <taxon>Galdieriales</taxon>
        <taxon>Galdieriaceae</taxon>
        <taxon>Galdieria</taxon>
    </lineage>
</organism>
<name>A0A9C7UTT1_9RHOD</name>
<dbReference type="SUPFAM" id="SSF54211">
    <property type="entry name" value="Ribosomal protein S5 domain 2-like"/>
    <property type="match status" value="1"/>
</dbReference>
<dbReference type="AlphaFoldDB" id="A0A9C7UTT1"/>
<sequence length="654" mass="73939">MWYAIVLAAGFGTRLVQDIQKDKSDAFQSLVNVSKPLLPVGGTTVVDHWLESLQNCGREVACTVIVTNVKYQEHYQQWLKQHNYSTLHLVTNTASSDDNRLGAIHDLWLAVEYLHKHLLRNNKEEVDNSSYIVIAGDTLVPFLNLKDLLNQFVQSLDFLDSLVVAYEPKNKEDLCKRGVFRVEHTCKGICARDVIEKPSHPDRAPSSIASIPVYLFSSCLKQDLENYLFGEAAQWRNRDAPGHFLSWLCSIRRVYLYMTPYRLDIGNLEQYQEALWFASCCFLKEAAGRFIYRASNRIDCETSSNDFVYFKHKGRASNENAVGRALPRVGIIGNPSDGYGGKVISGTIEGCGFAQVIAEPSDTFYIVPHPVYDCFEFSSLKEMNDVTSSCGFYGGLRLLQAACVSFYRLCEQQGLVISSNCKLHYSSSIPRQVGFGGSSALIIACFRCLATFYQIPMLQLAPLEKWPTIILRCETELLSISAGLQDRVVQIMEGVIYMDFSELKQDCGKYERLKKISLPDMYLAWLPRGKFSGTIHSNLGTRWRNKEPLVLEIMHSLGELADKLRQDWNDLDAQQLANYVDTNFEYRRQLLGNQVIGQGTLEMVEWARWCGMSAKLVGSGGAILCVSPTPLPLWKIEQAFHDKNVSFCKLEIAW</sequence>
<evidence type="ECO:0000259" key="4">
    <source>
        <dbReference type="Pfam" id="PF00483"/>
    </source>
</evidence>
<accession>A0A9C7UTT1</accession>
<dbReference type="EMBL" id="BQMJ01000073">
    <property type="protein sequence ID" value="GJQ15714.1"/>
    <property type="molecule type" value="Genomic_DNA"/>
</dbReference>
<dbReference type="InterPro" id="IPR053034">
    <property type="entry name" value="Glucuronokinase-like"/>
</dbReference>
<dbReference type="PANTHER" id="PTHR38710">
    <property type="entry name" value="WITH PUTATIVE URIDYL PYROPHOSPHORYLASE-RELATED"/>
    <property type="match status" value="1"/>
</dbReference>
<evidence type="ECO:0000313" key="5">
    <source>
        <dbReference type="EMBL" id="GJQ15714.1"/>
    </source>
</evidence>
<evidence type="ECO:0000256" key="2">
    <source>
        <dbReference type="ARBA" id="ARBA00022840"/>
    </source>
</evidence>
<gene>
    <name evidence="5" type="ORF">GpartN1_g7505.t1</name>
</gene>
<comment type="caution">
    <text evidence="5">The sequence shown here is derived from an EMBL/GenBank/DDBJ whole genome shotgun (WGS) entry which is preliminary data.</text>
</comment>
<dbReference type="Pfam" id="PF00288">
    <property type="entry name" value="GHMP_kinases_N"/>
    <property type="match status" value="1"/>
</dbReference>
<reference evidence="5" key="1">
    <citation type="journal article" date="2022" name="Proc. Natl. Acad. Sci. U.S.A.">
        <title>Life cycle and functional genomics of the unicellular red alga Galdieria for elucidating algal and plant evolution and industrial use.</title>
        <authorList>
            <person name="Hirooka S."/>
            <person name="Itabashi T."/>
            <person name="Ichinose T.M."/>
            <person name="Onuma R."/>
            <person name="Fujiwara T."/>
            <person name="Yamashita S."/>
            <person name="Jong L.W."/>
            <person name="Tomita R."/>
            <person name="Iwane A.H."/>
            <person name="Miyagishima S.Y."/>
        </authorList>
    </citation>
    <scope>NUCLEOTIDE SEQUENCE</scope>
    <source>
        <strain evidence="5">NBRC 102759</strain>
    </source>
</reference>
<evidence type="ECO:0008006" key="7">
    <source>
        <dbReference type="Google" id="ProtNLM"/>
    </source>
</evidence>
<dbReference type="InterPro" id="IPR020568">
    <property type="entry name" value="Ribosomal_Su5_D2-typ_SF"/>
</dbReference>
<dbReference type="Gene3D" id="3.90.550.10">
    <property type="entry name" value="Spore Coat Polysaccharide Biosynthesis Protein SpsA, Chain A"/>
    <property type="match status" value="1"/>
</dbReference>
<dbReference type="InterPro" id="IPR005835">
    <property type="entry name" value="NTP_transferase_dom"/>
</dbReference>
<dbReference type="GO" id="GO:0005524">
    <property type="term" value="F:ATP binding"/>
    <property type="evidence" value="ECO:0007669"/>
    <property type="project" value="UniProtKB-KW"/>
</dbReference>
<proteinExistence type="predicted"/>
<dbReference type="InterPro" id="IPR014721">
    <property type="entry name" value="Ribsml_uS5_D2-typ_fold_subgr"/>
</dbReference>
<dbReference type="OrthoDB" id="1924968at2759"/>
<evidence type="ECO:0000256" key="1">
    <source>
        <dbReference type="ARBA" id="ARBA00022741"/>
    </source>
</evidence>
<dbReference type="PRINTS" id="PR00959">
    <property type="entry name" value="MEVGALKINASE"/>
</dbReference>
<dbReference type="Gene3D" id="3.30.230.10">
    <property type="match status" value="1"/>
</dbReference>
<dbReference type="PANTHER" id="PTHR38710:SF1">
    <property type="entry name" value="WITH PUTATIVE URIDYL PYROPHOSPHORYLASE-RELATED"/>
    <property type="match status" value="1"/>
</dbReference>
<dbReference type="InterPro" id="IPR029044">
    <property type="entry name" value="Nucleotide-diphossugar_trans"/>
</dbReference>
<keyword evidence="1" id="KW-0547">Nucleotide-binding</keyword>
<dbReference type="Proteomes" id="UP001061958">
    <property type="component" value="Unassembled WGS sequence"/>
</dbReference>
<feature type="domain" description="Nucleotidyl transferase" evidence="4">
    <location>
        <begin position="4"/>
        <end position="274"/>
    </location>
</feature>
<dbReference type="SUPFAM" id="SSF53448">
    <property type="entry name" value="Nucleotide-diphospho-sugar transferases"/>
    <property type="match status" value="1"/>
</dbReference>
<protein>
    <recommendedName>
        <fullName evidence="7">Glucuronokinase 1-like</fullName>
    </recommendedName>
</protein>
<keyword evidence="6" id="KW-1185">Reference proteome</keyword>
<dbReference type="SUPFAM" id="SSF55060">
    <property type="entry name" value="GHMP Kinase, C-terminal domain"/>
    <property type="match status" value="1"/>
</dbReference>
<keyword evidence="2" id="KW-0067">ATP-binding</keyword>
<feature type="domain" description="GHMP kinase N-terminal" evidence="3">
    <location>
        <begin position="408"/>
        <end position="494"/>
    </location>
</feature>
<dbReference type="InterPro" id="IPR006204">
    <property type="entry name" value="GHMP_kinase_N_dom"/>
</dbReference>
<evidence type="ECO:0000313" key="6">
    <source>
        <dbReference type="Proteomes" id="UP001061958"/>
    </source>
</evidence>